<keyword evidence="3" id="KW-1185">Reference proteome</keyword>
<evidence type="ECO:0000259" key="1">
    <source>
        <dbReference type="Pfam" id="PF13643"/>
    </source>
</evidence>
<name>A0ABM6SRL1_9ACTN</name>
<evidence type="ECO:0000313" key="2">
    <source>
        <dbReference type="EMBL" id="AVH57256.1"/>
    </source>
</evidence>
<dbReference type="Proteomes" id="UP000238413">
    <property type="component" value="Chromosome"/>
</dbReference>
<dbReference type="EMBL" id="CP026652">
    <property type="protein sequence ID" value="AVH57256.1"/>
    <property type="molecule type" value="Genomic_DNA"/>
</dbReference>
<dbReference type="Pfam" id="PF13643">
    <property type="entry name" value="DUF4145"/>
    <property type="match status" value="1"/>
</dbReference>
<feature type="domain" description="DUF4145" evidence="1">
    <location>
        <begin position="9"/>
        <end position="88"/>
    </location>
</feature>
<accession>A0ABM6SRL1</accession>
<protein>
    <recommendedName>
        <fullName evidence="1">DUF4145 domain-containing protein</fullName>
    </recommendedName>
</protein>
<proteinExistence type="predicted"/>
<dbReference type="InterPro" id="IPR025285">
    <property type="entry name" value="DUF4145"/>
</dbReference>
<gene>
    <name evidence="2" type="ORF">C4B68_17390</name>
</gene>
<sequence length="106" mass="11805">MTLGCAAESYVHTDPHAAMVKAPLFGEIMTKHLVTLVNLTVPGNRQVDRINALSGADILVPQVRAWFEAIRATGNRAVHEYYANVREALQSVETCFRLGDWPRREA</sequence>
<reference evidence="2 3" key="1">
    <citation type="submission" date="2018-02" db="EMBL/GenBank/DDBJ databases">
        <title>Complete genome sequence of Streptomyces dengpaensis, the producer of angucyclines.</title>
        <authorList>
            <person name="Yumei L."/>
        </authorList>
    </citation>
    <scope>NUCLEOTIDE SEQUENCE [LARGE SCALE GENOMIC DNA]</scope>
    <source>
        <strain evidence="2 3">XZHG99</strain>
    </source>
</reference>
<evidence type="ECO:0000313" key="3">
    <source>
        <dbReference type="Proteomes" id="UP000238413"/>
    </source>
</evidence>
<organism evidence="2 3">
    <name type="scientific">Streptomyces dengpaensis</name>
    <dbReference type="NCBI Taxonomy" id="2049881"/>
    <lineage>
        <taxon>Bacteria</taxon>
        <taxon>Bacillati</taxon>
        <taxon>Actinomycetota</taxon>
        <taxon>Actinomycetes</taxon>
        <taxon>Kitasatosporales</taxon>
        <taxon>Streptomycetaceae</taxon>
        <taxon>Streptomyces</taxon>
    </lineage>
</organism>